<dbReference type="AlphaFoldDB" id="A0A1F5P4K0"/>
<dbReference type="EMBL" id="MFES01000032">
    <property type="protein sequence ID" value="OGE84869.1"/>
    <property type="molecule type" value="Genomic_DNA"/>
</dbReference>
<protein>
    <submittedName>
        <fullName evidence="1">Uncharacterized protein</fullName>
    </submittedName>
</protein>
<organism evidence="1 2">
    <name type="scientific">Candidatus Doudnabacteria bacterium RIFCSPHIGHO2_02_FULL_46_11</name>
    <dbReference type="NCBI Taxonomy" id="1817832"/>
    <lineage>
        <taxon>Bacteria</taxon>
        <taxon>Candidatus Doudnaibacteriota</taxon>
    </lineage>
</organism>
<gene>
    <name evidence="1" type="ORF">A3J48_01995</name>
</gene>
<proteinExistence type="predicted"/>
<dbReference type="Proteomes" id="UP000176786">
    <property type="component" value="Unassembled WGS sequence"/>
</dbReference>
<name>A0A1F5P4K0_9BACT</name>
<accession>A0A1F5P4K0</accession>
<evidence type="ECO:0000313" key="1">
    <source>
        <dbReference type="EMBL" id="OGE84869.1"/>
    </source>
</evidence>
<comment type="caution">
    <text evidence="1">The sequence shown here is derived from an EMBL/GenBank/DDBJ whole genome shotgun (WGS) entry which is preliminary data.</text>
</comment>
<reference evidence="1 2" key="1">
    <citation type="journal article" date="2016" name="Nat. Commun.">
        <title>Thousands of microbial genomes shed light on interconnected biogeochemical processes in an aquifer system.</title>
        <authorList>
            <person name="Anantharaman K."/>
            <person name="Brown C.T."/>
            <person name="Hug L.A."/>
            <person name="Sharon I."/>
            <person name="Castelle C.J."/>
            <person name="Probst A.J."/>
            <person name="Thomas B.C."/>
            <person name="Singh A."/>
            <person name="Wilkins M.J."/>
            <person name="Karaoz U."/>
            <person name="Brodie E.L."/>
            <person name="Williams K.H."/>
            <person name="Hubbard S.S."/>
            <person name="Banfield J.F."/>
        </authorList>
    </citation>
    <scope>NUCLEOTIDE SEQUENCE [LARGE SCALE GENOMIC DNA]</scope>
</reference>
<sequence>MKLEAIHRTSLGQRLLLVMIGLPVLALTFPNIAAAQRQTSLQTNTTFEIKIEKDSLIEIINSLSVDTTEIQADELELIASKIQADALQARKDALHKYFTEVRPSKFVNSVDTLAALPHWRQVTAIAFVESTLGKRCFAENNCWGISPGGKLAKYKTLEEGMKAHNDLIARRYSEKTYQQMNCVYVQPCNPRWVKGTLQIEAELDKHVEARLQ</sequence>
<evidence type="ECO:0000313" key="2">
    <source>
        <dbReference type="Proteomes" id="UP000176786"/>
    </source>
</evidence>